<protein>
    <submittedName>
        <fullName evidence="2">Alpha/Beta hydrolase protein</fullName>
    </submittedName>
</protein>
<gene>
    <name evidence="2" type="ORF">BD626DRAFT_449405</name>
</gene>
<name>A0A550CRP0_9AGAR</name>
<dbReference type="GO" id="GO:0016020">
    <property type="term" value="C:membrane"/>
    <property type="evidence" value="ECO:0007669"/>
    <property type="project" value="TreeGrafter"/>
</dbReference>
<evidence type="ECO:0000313" key="3">
    <source>
        <dbReference type="Proteomes" id="UP000320762"/>
    </source>
</evidence>
<dbReference type="GO" id="GO:0016787">
    <property type="term" value="F:hydrolase activity"/>
    <property type="evidence" value="ECO:0007669"/>
    <property type="project" value="UniProtKB-KW"/>
</dbReference>
<dbReference type="STRING" id="97359.A0A550CRP0"/>
<sequence>MSSLAQETFTLDLRPAYRLLVAAKRYRANDAQPNPDALTLLFVHSTHTCKEYWEPTIDDLVTHVSAASRRRIHDIWAVDAPYHGDTALLNEGRPEADETGPFEEWEHWLRAVLNCEALRHRRVVLIGHSMGAAVLPLAFIREPRPHNVAALILVEPIALKGLDNFEQYANILPEGARRRGTRFESFERALAHFEALPSWKGYDERIIKKFVDHSFRPLPEGGVASKCTLEREIECYNDPQGLLRVYQALPRAAQAVPMHLIMAEGNRFMGRAFKDDIINVVAGPGRPATVSFIADAEHVVVQQKPREVAIHILDVLQALLSGMAKL</sequence>
<dbReference type="Proteomes" id="UP000320762">
    <property type="component" value="Unassembled WGS sequence"/>
</dbReference>
<evidence type="ECO:0000259" key="1">
    <source>
        <dbReference type="Pfam" id="PF12697"/>
    </source>
</evidence>
<dbReference type="AlphaFoldDB" id="A0A550CRP0"/>
<dbReference type="SUPFAM" id="SSF53474">
    <property type="entry name" value="alpha/beta-Hydrolases"/>
    <property type="match status" value="1"/>
</dbReference>
<dbReference type="InterPro" id="IPR000073">
    <property type="entry name" value="AB_hydrolase_1"/>
</dbReference>
<dbReference type="EMBL" id="VDMD01000002">
    <property type="protein sequence ID" value="TRM67463.1"/>
    <property type="molecule type" value="Genomic_DNA"/>
</dbReference>
<keyword evidence="3" id="KW-1185">Reference proteome</keyword>
<dbReference type="Pfam" id="PF12697">
    <property type="entry name" value="Abhydrolase_6"/>
    <property type="match status" value="1"/>
</dbReference>
<evidence type="ECO:0000313" key="2">
    <source>
        <dbReference type="EMBL" id="TRM67463.1"/>
    </source>
</evidence>
<dbReference type="PANTHER" id="PTHR43798:SF33">
    <property type="entry name" value="HYDROLASE, PUTATIVE (AFU_ORTHOLOGUE AFUA_2G14860)-RELATED"/>
    <property type="match status" value="1"/>
</dbReference>
<dbReference type="OrthoDB" id="94039at2759"/>
<dbReference type="PANTHER" id="PTHR43798">
    <property type="entry name" value="MONOACYLGLYCEROL LIPASE"/>
    <property type="match status" value="1"/>
</dbReference>
<organism evidence="2 3">
    <name type="scientific">Schizophyllum amplum</name>
    <dbReference type="NCBI Taxonomy" id="97359"/>
    <lineage>
        <taxon>Eukaryota</taxon>
        <taxon>Fungi</taxon>
        <taxon>Dikarya</taxon>
        <taxon>Basidiomycota</taxon>
        <taxon>Agaricomycotina</taxon>
        <taxon>Agaricomycetes</taxon>
        <taxon>Agaricomycetidae</taxon>
        <taxon>Agaricales</taxon>
        <taxon>Schizophyllaceae</taxon>
        <taxon>Schizophyllum</taxon>
    </lineage>
</organism>
<reference evidence="2 3" key="1">
    <citation type="journal article" date="2019" name="New Phytol.">
        <title>Comparative genomics reveals unique wood-decay strategies and fruiting body development in the Schizophyllaceae.</title>
        <authorList>
            <person name="Almasi E."/>
            <person name="Sahu N."/>
            <person name="Krizsan K."/>
            <person name="Balint B."/>
            <person name="Kovacs G.M."/>
            <person name="Kiss B."/>
            <person name="Cseklye J."/>
            <person name="Drula E."/>
            <person name="Henrissat B."/>
            <person name="Nagy I."/>
            <person name="Chovatia M."/>
            <person name="Adam C."/>
            <person name="LaButti K."/>
            <person name="Lipzen A."/>
            <person name="Riley R."/>
            <person name="Grigoriev I.V."/>
            <person name="Nagy L.G."/>
        </authorList>
    </citation>
    <scope>NUCLEOTIDE SEQUENCE [LARGE SCALE GENOMIC DNA]</scope>
    <source>
        <strain evidence="2 3">NL-1724</strain>
    </source>
</reference>
<keyword evidence="2" id="KW-0378">Hydrolase</keyword>
<dbReference type="Gene3D" id="3.40.50.1820">
    <property type="entry name" value="alpha/beta hydrolase"/>
    <property type="match status" value="1"/>
</dbReference>
<accession>A0A550CRP0</accession>
<comment type="caution">
    <text evidence="2">The sequence shown here is derived from an EMBL/GenBank/DDBJ whole genome shotgun (WGS) entry which is preliminary data.</text>
</comment>
<proteinExistence type="predicted"/>
<dbReference type="InterPro" id="IPR029058">
    <property type="entry name" value="AB_hydrolase_fold"/>
</dbReference>
<feature type="domain" description="AB hydrolase-1" evidence="1">
    <location>
        <begin position="40"/>
        <end position="309"/>
    </location>
</feature>
<dbReference type="InterPro" id="IPR050266">
    <property type="entry name" value="AB_hydrolase_sf"/>
</dbReference>